<evidence type="ECO:0000259" key="1">
    <source>
        <dbReference type="Pfam" id="PF02627"/>
    </source>
</evidence>
<reference evidence="2 3" key="1">
    <citation type="submission" date="2019-03" db="EMBL/GenBank/DDBJ databases">
        <title>Sequencing the genomes of 1000 actinobacteria strains.</title>
        <authorList>
            <person name="Klenk H.-P."/>
        </authorList>
    </citation>
    <scope>NUCLEOTIDE SEQUENCE [LARGE SCALE GENOMIC DNA]</scope>
    <source>
        <strain evidence="2 3">DSM 43805</strain>
    </source>
</reference>
<dbReference type="AlphaFoldDB" id="A0A4R6J819"/>
<name>A0A4R6J819_9ACTN</name>
<feature type="domain" description="Carboxymuconolactone decarboxylase-like" evidence="1">
    <location>
        <begin position="54"/>
        <end position="125"/>
    </location>
</feature>
<keyword evidence="3" id="KW-1185">Reference proteome</keyword>
<dbReference type="PANTHER" id="PTHR34846:SF11">
    <property type="entry name" value="4-CARBOXYMUCONOLACTONE DECARBOXYLASE FAMILY PROTEIN (AFU_ORTHOLOGUE AFUA_6G11590)"/>
    <property type="match status" value="1"/>
</dbReference>
<dbReference type="InterPro" id="IPR029032">
    <property type="entry name" value="AhpD-like"/>
</dbReference>
<dbReference type="InterPro" id="IPR003779">
    <property type="entry name" value="CMD-like"/>
</dbReference>
<proteinExistence type="predicted"/>
<dbReference type="Gene3D" id="1.20.1290.10">
    <property type="entry name" value="AhpD-like"/>
    <property type="match status" value="1"/>
</dbReference>
<organism evidence="2 3">
    <name type="scientific">Paractinoplanes brasiliensis</name>
    <dbReference type="NCBI Taxonomy" id="52695"/>
    <lineage>
        <taxon>Bacteria</taxon>
        <taxon>Bacillati</taxon>
        <taxon>Actinomycetota</taxon>
        <taxon>Actinomycetes</taxon>
        <taxon>Micromonosporales</taxon>
        <taxon>Micromonosporaceae</taxon>
        <taxon>Paractinoplanes</taxon>
    </lineage>
</organism>
<dbReference type="Pfam" id="PF02627">
    <property type="entry name" value="CMD"/>
    <property type="match status" value="1"/>
</dbReference>
<dbReference type="OrthoDB" id="949132at2"/>
<dbReference type="PANTHER" id="PTHR34846">
    <property type="entry name" value="4-CARBOXYMUCONOLACTONE DECARBOXYLASE FAMILY PROTEIN (AFU_ORTHOLOGUE AFUA_6G11590)"/>
    <property type="match status" value="1"/>
</dbReference>
<dbReference type="EMBL" id="SNWR01000002">
    <property type="protein sequence ID" value="TDO31700.1"/>
    <property type="molecule type" value="Genomic_DNA"/>
</dbReference>
<dbReference type="SUPFAM" id="SSF69118">
    <property type="entry name" value="AhpD-like"/>
    <property type="match status" value="1"/>
</dbReference>
<accession>A0A4R6J819</accession>
<protein>
    <submittedName>
        <fullName evidence="2">4-carboxymuconolactone decarboxylase</fullName>
    </submittedName>
</protein>
<evidence type="ECO:0000313" key="3">
    <source>
        <dbReference type="Proteomes" id="UP000294901"/>
    </source>
</evidence>
<dbReference type="GO" id="GO:0051920">
    <property type="term" value="F:peroxiredoxin activity"/>
    <property type="evidence" value="ECO:0007669"/>
    <property type="project" value="InterPro"/>
</dbReference>
<dbReference type="Proteomes" id="UP000294901">
    <property type="component" value="Unassembled WGS sequence"/>
</dbReference>
<evidence type="ECO:0000313" key="2">
    <source>
        <dbReference type="EMBL" id="TDO31700.1"/>
    </source>
</evidence>
<sequence length="187" mass="20121">MRIDDVDPAAMTAEQRELYDIYTSGPRIAPASPFSLVGDDGRLLGPPAIWIINPVFGRAMQQIGSAVRFGSQLPLRAREIAILLVGHHHKSPFELYAHERAGAAAGLTADDLAGLADRKEPAELSEVEACVFRTTVSVLDHGTLDDDEFRAAAGLLGEAGLLELVTLVGYYTTVAWQLAVFDVRPPA</sequence>
<dbReference type="RefSeq" id="WP_133877766.1">
    <property type="nucleotide sequence ID" value="NZ_BOMD01000074.1"/>
</dbReference>
<gene>
    <name evidence="2" type="ORF">C8E87_7127</name>
</gene>
<comment type="caution">
    <text evidence="2">The sequence shown here is derived from an EMBL/GenBank/DDBJ whole genome shotgun (WGS) entry which is preliminary data.</text>
</comment>